<organism evidence="1">
    <name type="scientific">bioreactor metagenome</name>
    <dbReference type="NCBI Taxonomy" id="1076179"/>
    <lineage>
        <taxon>unclassified sequences</taxon>
        <taxon>metagenomes</taxon>
        <taxon>ecological metagenomes</taxon>
    </lineage>
</organism>
<gene>
    <name evidence="1" type="ORF">SDC9_152459</name>
</gene>
<protein>
    <submittedName>
        <fullName evidence="1">Uncharacterized protein</fullName>
    </submittedName>
</protein>
<proteinExistence type="predicted"/>
<comment type="caution">
    <text evidence="1">The sequence shown here is derived from an EMBL/GenBank/DDBJ whole genome shotgun (WGS) entry which is preliminary data.</text>
</comment>
<name>A0A645EVH1_9ZZZZ</name>
<dbReference type="AlphaFoldDB" id="A0A645EVH1"/>
<dbReference type="EMBL" id="VSSQ01051122">
    <property type="protein sequence ID" value="MPN05209.1"/>
    <property type="molecule type" value="Genomic_DNA"/>
</dbReference>
<reference evidence="1" key="1">
    <citation type="submission" date="2019-08" db="EMBL/GenBank/DDBJ databases">
        <authorList>
            <person name="Kucharzyk K."/>
            <person name="Murdoch R.W."/>
            <person name="Higgins S."/>
            <person name="Loffler F."/>
        </authorList>
    </citation>
    <scope>NUCLEOTIDE SEQUENCE</scope>
</reference>
<accession>A0A645EVH1</accession>
<sequence length="291" mass="32877">MLLEQWEKSDENVEGAEKIALASTKLTNVFSIAPRSVPLGLNLDPMLEGSAVKAAYISAAFLLRAIAADYMDIDPEELDICDYHVEKLPDFNTQIGEIIMNDHLPNGSGFSLYLAKNWSKMLGGLVRYSAERNFISTLFSPEHYECVDACYQCLKNYRNMGFHSVLDWRLGVSMLKILIDQKYSAGLDGDFSAPELRGWIERGNALIESLSNAFPQAVKKCNFGKLPGFILDEDDDERKVILVHELWDIKNPLEHSILAEAVSHAGSNDVRFIDYFNLHRRASWAIQNLRE</sequence>
<evidence type="ECO:0000313" key="1">
    <source>
        <dbReference type="EMBL" id="MPN05209.1"/>
    </source>
</evidence>